<dbReference type="PANTHER" id="PTHR10030:SF37">
    <property type="entry name" value="ALPHA-L-FUCOSIDASE-RELATED"/>
    <property type="match status" value="1"/>
</dbReference>
<proteinExistence type="inferred from homology"/>
<dbReference type="GO" id="GO:0006004">
    <property type="term" value="P:fucose metabolic process"/>
    <property type="evidence" value="ECO:0007669"/>
    <property type="project" value="InterPro"/>
</dbReference>
<dbReference type="eggNOG" id="KOG3340">
    <property type="taxonomic scope" value="Eukaryota"/>
</dbReference>
<evidence type="ECO:0000256" key="6">
    <source>
        <dbReference type="ARBA" id="ARBA00023295"/>
    </source>
</evidence>
<dbReference type="GO" id="GO:0004560">
    <property type="term" value="F:alpha-L-fucosidase activity"/>
    <property type="evidence" value="ECO:0007669"/>
    <property type="project" value="UniProtKB-EC"/>
</dbReference>
<dbReference type="PANTHER" id="PTHR10030">
    <property type="entry name" value="ALPHA-L-FUCOSIDASE"/>
    <property type="match status" value="1"/>
</dbReference>
<feature type="compositionally biased region" description="Low complexity" evidence="7">
    <location>
        <begin position="637"/>
        <end position="657"/>
    </location>
</feature>
<keyword evidence="4" id="KW-0732">Signal</keyword>
<dbReference type="PRINTS" id="PR00741">
    <property type="entry name" value="GLHYDRLASE29"/>
</dbReference>
<dbReference type="SMART" id="SM00812">
    <property type="entry name" value="Alpha_L_fucos"/>
    <property type="match status" value="1"/>
</dbReference>
<name>M3A0Z7_PSEFD</name>
<evidence type="ECO:0000256" key="2">
    <source>
        <dbReference type="ARBA" id="ARBA00007951"/>
    </source>
</evidence>
<evidence type="ECO:0000313" key="10">
    <source>
        <dbReference type="Proteomes" id="UP000016932"/>
    </source>
</evidence>
<evidence type="ECO:0000256" key="7">
    <source>
        <dbReference type="SAM" id="MobiDB-lite"/>
    </source>
</evidence>
<dbReference type="SUPFAM" id="SSF51445">
    <property type="entry name" value="(Trans)glycosidases"/>
    <property type="match status" value="1"/>
</dbReference>
<dbReference type="Pfam" id="PF01120">
    <property type="entry name" value="Alpha_L_fucos"/>
    <property type="match status" value="1"/>
</dbReference>
<dbReference type="GO" id="GO:0016139">
    <property type="term" value="P:glycoside catabolic process"/>
    <property type="evidence" value="ECO:0007669"/>
    <property type="project" value="TreeGrafter"/>
</dbReference>
<dbReference type="EC" id="3.2.1.51" evidence="3"/>
<dbReference type="OrthoDB" id="6039950at2759"/>
<feature type="domain" description="Glycoside hydrolase family 29 N-terminal" evidence="8">
    <location>
        <begin position="165"/>
        <end position="526"/>
    </location>
</feature>
<dbReference type="Proteomes" id="UP000016932">
    <property type="component" value="Unassembled WGS sequence"/>
</dbReference>
<dbReference type="VEuPathDB" id="FungiDB:MYCFIDRAFT_134119"/>
<dbReference type="RefSeq" id="XP_007925399.1">
    <property type="nucleotide sequence ID" value="XM_007927208.1"/>
</dbReference>
<protein>
    <recommendedName>
        <fullName evidence="3">alpha-L-fucosidase</fullName>
        <ecNumber evidence="3">3.2.1.51</ecNumber>
    </recommendedName>
</protein>
<dbReference type="HOGENOM" id="CLU_002934_4_2_1"/>
<dbReference type="AlphaFoldDB" id="M3A0Z7"/>
<dbReference type="InterPro" id="IPR017853">
    <property type="entry name" value="GH"/>
</dbReference>
<keyword evidence="10" id="KW-1185">Reference proteome</keyword>
<dbReference type="GeneID" id="19330893"/>
<dbReference type="KEGG" id="pfj:MYCFIDRAFT_134119"/>
<keyword evidence="5 9" id="KW-0378">Hydrolase</keyword>
<gene>
    <name evidence="9" type="ORF">MYCFIDRAFT_134119</name>
</gene>
<evidence type="ECO:0000256" key="3">
    <source>
        <dbReference type="ARBA" id="ARBA00012662"/>
    </source>
</evidence>
<dbReference type="InterPro" id="IPR057739">
    <property type="entry name" value="Glyco_hydro_29_N"/>
</dbReference>
<accession>M3A0Z7</accession>
<keyword evidence="6" id="KW-0326">Glycosidase</keyword>
<dbReference type="InterPro" id="IPR000933">
    <property type="entry name" value="Glyco_hydro_29"/>
</dbReference>
<evidence type="ECO:0000256" key="5">
    <source>
        <dbReference type="ARBA" id="ARBA00022801"/>
    </source>
</evidence>
<comment type="similarity">
    <text evidence="2">Belongs to the glycosyl hydrolase 29 family.</text>
</comment>
<feature type="region of interest" description="Disordered" evidence="7">
    <location>
        <begin position="637"/>
        <end position="666"/>
    </location>
</feature>
<organism evidence="9 10">
    <name type="scientific">Pseudocercospora fijiensis (strain CIRAD86)</name>
    <name type="common">Black leaf streak disease fungus</name>
    <name type="synonym">Mycosphaerella fijiensis</name>
    <dbReference type="NCBI Taxonomy" id="383855"/>
    <lineage>
        <taxon>Eukaryota</taxon>
        <taxon>Fungi</taxon>
        <taxon>Dikarya</taxon>
        <taxon>Ascomycota</taxon>
        <taxon>Pezizomycotina</taxon>
        <taxon>Dothideomycetes</taxon>
        <taxon>Dothideomycetidae</taxon>
        <taxon>Mycosphaerellales</taxon>
        <taxon>Mycosphaerellaceae</taxon>
        <taxon>Pseudocercospora</taxon>
    </lineage>
</organism>
<dbReference type="STRING" id="383855.M3A0Z7"/>
<dbReference type="InterPro" id="IPR016286">
    <property type="entry name" value="FUC_metazoa-typ"/>
</dbReference>
<sequence>MIYHSVNWLDASKEITSIQLPNVTKGANTGVGGKEQDARLHIFAVSLVPAKPSGVSLEIERARSTQTWIEGTNKTQIVQVKVNNVGTEWLLAKHGVKITVDSPGLTTVVPGVVNRLRPGDQATVNVGVVNTKGTAEGSSGEATALVTGDGVNASATFNATFGIGDFEPTYDSIYSHEPAPWYTNGKYGIFIHWGVYAVPGWGDVGEHEQYAEWYWRFYSTGPFEDNRFYKYNLETYGANHEYDDFIQNFTADAWDPKEWVDLFADAGAQYFTQVSKHHDGYALFDIPANITTRTSVAQFPHRNLLQELFDAADQYQPHLHKTTYFSPPEWFHPDYKSLGFSAWPGGNATNPYTNKTVPYLGYVPVNDYVQDLILPEMRILAEMGTEILWCDIGIGSGPDADQLAGATFAAKYFNDNAAKGKQVLINNRCGGIPGDFDTPEYARYESVQVRKWESNLGMDPFSYGYNRATPDDQYLKPRDIVVSLIDIVSKNGNFLLDVGPTANGTIVQIEQDNLRAAGKWIKSHGEAIFNTNYWFVTAEEGDTIRFTQNANAFYISALYAPNDTLVIDSPVPYVDGDEVTVVGGQMAGTVVPSELLSNGSLQLTVTEEIKNADMYAWVFKISFGGVEDGTIGGTASMSGSGGNSSMSGSGSNATSSGVEASTGGAGKRAPEWVNLGALLLLAVTFYML</sequence>
<evidence type="ECO:0000256" key="4">
    <source>
        <dbReference type="ARBA" id="ARBA00022729"/>
    </source>
</evidence>
<comment type="function">
    <text evidence="1">Alpha-L-fucosidase is responsible for hydrolyzing the alpha-1,6-linked fucose joined to the reducing-end N-acetylglucosamine of the carbohydrate moieties of glycoproteins.</text>
</comment>
<dbReference type="Gene3D" id="3.20.20.80">
    <property type="entry name" value="Glycosidases"/>
    <property type="match status" value="1"/>
</dbReference>
<evidence type="ECO:0000313" key="9">
    <source>
        <dbReference type="EMBL" id="EME84819.1"/>
    </source>
</evidence>
<dbReference type="EMBL" id="KB446557">
    <property type="protein sequence ID" value="EME84819.1"/>
    <property type="molecule type" value="Genomic_DNA"/>
</dbReference>
<reference evidence="9 10" key="1">
    <citation type="journal article" date="2012" name="PLoS Pathog.">
        <title>Diverse lifestyles and strategies of plant pathogenesis encoded in the genomes of eighteen Dothideomycetes fungi.</title>
        <authorList>
            <person name="Ohm R.A."/>
            <person name="Feau N."/>
            <person name="Henrissat B."/>
            <person name="Schoch C.L."/>
            <person name="Horwitz B.A."/>
            <person name="Barry K.W."/>
            <person name="Condon B.J."/>
            <person name="Copeland A.C."/>
            <person name="Dhillon B."/>
            <person name="Glaser F."/>
            <person name="Hesse C.N."/>
            <person name="Kosti I."/>
            <person name="LaButti K."/>
            <person name="Lindquist E.A."/>
            <person name="Lucas S."/>
            <person name="Salamov A.A."/>
            <person name="Bradshaw R.E."/>
            <person name="Ciuffetti L."/>
            <person name="Hamelin R.C."/>
            <person name="Kema G.H.J."/>
            <person name="Lawrence C."/>
            <person name="Scott J.A."/>
            <person name="Spatafora J.W."/>
            <person name="Turgeon B.G."/>
            <person name="de Wit P.J.G.M."/>
            <person name="Zhong S."/>
            <person name="Goodwin S.B."/>
            <person name="Grigoriev I.V."/>
        </authorList>
    </citation>
    <scope>NUCLEOTIDE SEQUENCE [LARGE SCALE GENOMIC DNA]</scope>
    <source>
        <strain evidence="9 10">CIRAD86</strain>
    </source>
</reference>
<evidence type="ECO:0000259" key="8">
    <source>
        <dbReference type="Pfam" id="PF01120"/>
    </source>
</evidence>
<evidence type="ECO:0000256" key="1">
    <source>
        <dbReference type="ARBA" id="ARBA00004071"/>
    </source>
</evidence>